<dbReference type="InterPro" id="IPR032255">
    <property type="entry name" value="HBM"/>
</dbReference>
<dbReference type="SMART" id="SM00283">
    <property type="entry name" value="MA"/>
    <property type="match status" value="1"/>
</dbReference>
<dbReference type="AlphaFoldDB" id="A0A8J2YPD8"/>
<dbReference type="PROSITE" id="PS50111">
    <property type="entry name" value="CHEMOTAXIS_TRANSDUC_2"/>
    <property type="match status" value="1"/>
</dbReference>
<dbReference type="Gene3D" id="1.10.287.950">
    <property type="entry name" value="Methyl-accepting chemotaxis protein"/>
    <property type="match status" value="1"/>
</dbReference>
<keyword evidence="2" id="KW-0997">Cell inner membrane</keyword>
<keyword evidence="6" id="KW-1133">Transmembrane helix</keyword>
<dbReference type="SMART" id="SM00304">
    <property type="entry name" value="HAMP"/>
    <property type="match status" value="1"/>
</dbReference>
<dbReference type="Gene3D" id="6.10.340.10">
    <property type="match status" value="1"/>
</dbReference>
<reference evidence="11" key="2">
    <citation type="submission" date="2020-09" db="EMBL/GenBank/DDBJ databases">
        <authorList>
            <person name="Sun Q."/>
            <person name="Zhou Y."/>
        </authorList>
    </citation>
    <scope>NUCLEOTIDE SEQUENCE</scope>
    <source>
        <strain evidence="11">CGMCC 1.15725</strain>
    </source>
</reference>
<keyword evidence="3 5" id="KW-0807">Transducer</keyword>
<dbReference type="InterPro" id="IPR003660">
    <property type="entry name" value="HAMP_dom"/>
</dbReference>
<evidence type="ECO:0000256" key="6">
    <source>
        <dbReference type="SAM" id="Phobius"/>
    </source>
</evidence>
<dbReference type="Pfam" id="PF00015">
    <property type="entry name" value="MCPsignal"/>
    <property type="match status" value="1"/>
</dbReference>
<gene>
    <name evidence="11" type="ORF">GCM10011611_05230</name>
</gene>
<comment type="similarity">
    <text evidence="4">Belongs to the methyl-accepting chemotaxis (MCP) protein family.</text>
</comment>
<keyword evidence="6" id="KW-0812">Transmembrane</keyword>
<dbReference type="EMBL" id="BMJQ01000001">
    <property type="protein sequence ID" value="GGF02730.1"/>
    <property type="molecule type" value="Genomic_DNA"/>
</dbReference>
<evidence type="ECO:0000256" key="1">
    <source>
        <dbReference type="ARBA" id="ARBA00004429"/>
    </source>
</evidence>
<evidence type="ECO:0000256" key="4">
    <source>
        <dbReference type="ARBA" id="ARBA00029447"/>
    </source>
</evidence>
<sequence>MRFSDWRISLKVGGGFGVVILLLIAVVLTAWLSFRAADGNFGRYAALAETNNRLQSVRDGVAVARLEVVKYLAGDVKTPDQANKAIDEAAQRAADAGAQIDDAAIKSGLGEVGDKIGTFKGKFAELSKLLAQKRSLLRDQFDPLDETIDQAFGEFVETLANAGKVDIALYLNNEVARQASAARTNALRYFRDDDPAFKTKAEDALTKVNDAVAQLRVRVPDAEYRKNVITVIKSSDQLVGTFKDAIAAYEQARKIEASDLADAGNEMLRSIASMVERTVEAQRTLGLDARASVGSAGRSVLLMSFGAVALAAILAFLISRAIAGPVVRLTHVMQALAGGDRSVAVPAVGRADEVGQMARTVEVFKQTAIEAEELAEAQAASQARRDRRMQSLDRLTSAFQTDVGGIIHDLGAASAGLRGTSSAVSAAAEETGRQAEAVASASDEASSNVDAVAAATEELAASISTVAEQVGRSAAIAQKASEMTGRTDDTVRELAEAAERIEAVVLLINDIASQTNLLALNATIEAARAGEAGKGFAVVASEVKSLANQTASATEDIRNQIAAMQSVTGRTVSAIREIGGTVGEMTSIASEVASAMTEQRQATAEIAKNVSLAAAGTKEVSRNISGVSEATLSTAEAANHVLAAADGLGHQEGALRATVDQFLEQVRQA</sequence>
<dbReference type="PROSITE" id="PS50192">
    <property type="entry name" value="T_SNARE"/>
    <property type="match status" value="1"/>
</dbReference>
<keyword evidence="6" id="KW-0472">Membrane</keyword>
<dbReference type="CDD" id="cd06225">
    <property type="entry name" value="HAMP"/>
    <property type="match status" value="1"/>
</dbReference>
<dbReference type="Proteomes" id="UP000646365">
    <property type="component" value="Unassembled WGS sequence"/>
</dbReference>
<comment type="caution">
    <text evidence="11">The sequence shown here is derived from an EMBL/GenBank/DDBJ whole genome shotgun (WGS) entry which is preliminary data.</text>
</comment>
<protein>
    <submittedName>
        <fullName evidence="11">Methyl-accepting chemotaxis protein</fullName>
    </submittedName>
</protein>
<keyword evidence="2" id="KW-1003">Cell membrane</keyword>
<feature type="domain" description="Methyl-accepting transducer" evidence="7">
    <location>
        <begin position="413"/>
        <end position="649"/>
    </location>
</feature>
<dbReference type="RefSeq" id="WP_189042141.1">
    <property type="nucleotide sequence ID" value="NZ_BMJQ01000001.1"/>
</dbReference>
<dbReference type="Pfam" id="PF00672">
    <property type="entry name" value="HAMP"/>
    <property type="match status" value="1"/>
</dbReference>
<evidence type="ECO:0000256" key="5">
    <source>
        <dbReference type="PROSITE-ProRule" id="PRU00284"/>
    </source>
</evidence>
<comment type="subcellular location">
    <subcellularLocation>
        <location evidence="1">Cell inner membrane</location>
        <topology evidence="1">Multi-pass membrane protein</topology>
    </subcellularLocation>
</comment>
<evidence type="ECO:0000259" key="10">
    <source>
        <dbReference type="PROSITE" id="PS51753"/>
    </source>
</evidence>
<reference evidence="11" key="1">
    <citation type="journal article" date="2014" name="Int. J. Syst. Evol. Microbiol.">
        <title>Complete genome sequence of Corynebacterium casei LMG S-19264T (=DSM 44701T), isolated from a smear-ripened cheese.</title>
        <authorList>
            <consortium name="US DOE Joint Genome Institute (JGI-PGF)"/>
            <person name="Walter F."/>
            <person name="Albersmeier A."/>
            <person name="Kalinowski J."/>
            <person name="Ruckert C."/>
        </authorList>
    </citation>
    <scope>NUCLEOTIDE SEQUENCE</scope>
    <source>
        <strain evidence="11">CGMCC 1.15725</strain>
    </source>
</reference>
<accession>A0A8J2YPD8</accession>
<evidence type="ECO:0000256" key="2">
    <source>
        <dbReference type="ARBA" id="ARBA00022519"/>
    </source>
</evidence>
<dbReference type="SUPFAM" id="SSF58104">
    <property type="entry name" value="Methyl-accepting chemotaxis protein (MCP) signaling domain"/>
    <property type="match status" value="1"/>
</dbReference>
<evidence type="ECO:0000259" key="9">
    <source>
        <dbReference type="PROSITE" id="PS50885"/>
    </source>
</evidence>
<feature type="domain" description="HAMP" evidence="9">
    <location>
        <begin position="320"/>
        <end position="373"/>
    </location>
</feature>
<dbReference type="PROSITE" id="PS51753">
    <property type="entry name" value="HBM"/>
    <property type="match status" value="1"/>
</dbReference>
<name>A0A8J2YPD8_9PROT</name>
<keyword evidence="12" id="KW-1185">Reference proteome</keyword>
<dbReference type="PANTHER" id="PTHR32089">
    <property type="entry name" value="METHYL-ACCEPTING CHEMOTAXIS PROTEIN MCPB"/>
    <property type="match status" value="1"/>
</dbReference>
<feature type="transmembrane region" description="Helical" evidence="6">
    <location>
        <begin position="12"/>
        <end position="34"/>
    </location>
</feature>
<dbReference type="InterPro" id="IPR004089">
    <property type="entry name" value="MCPsignal_dom"/>
</dbReference>
<evidence type="ECO:0000259" key="8">
    <source>
        <dbReference type="PROSITE" id="PS50192"/>
    </source>
</evidence>
<evidence type="ECO:0000313" key="11">
    <source>
        <dbReference type="EMBL" id="GGF02730.1"/>
    </source>
</evidence>
<proteinExistence type="inferred from homology"/>
<evidence type="ECO:0000256" key="3">
    <source>
        <dbReference type="ARBA" id="ARBA00023224"/>
    </source>
</evidence>
<organism evidence="11 12">
    <name type="scientific">Aliidongia dinghuensis</name>
    <dbReference type="NCBI Taxonomy" id="1867774"/>
    <lineage>
        <taxon>Bacteria</taxon>
        <taxon>Pseudomonadati</taxon>
        <taxon>Pseudomonadota</taxon>
        <taxon>Alphaproteobacteria</taxon>
        <taxon>Rhodospirillales</taxon>
        <taxon>Dongiaceae</taxon>
        <taxon>Aliidongia</taxon>
    </lineage>
</organism>
<dbReference type="PROSITE" id="PS50885">
    <property type="entry name" value="HAMP"/>
    <property type="match status" value="1"/>
</dbReference>
<feature type="domain" description="HBM" evidence="10">
    <location>
        <begin position="46"/>
        <end position="286"/>
    </location>
</feature>
<dbReference type="InterPro" id="IPR000727">
    <property type="entry name" value="T_SNARE_dom"/>
</dbReference>
<dbReference type="SMART" id="SM01358">
    <property type="entry name" value="HBM"/>
    <property type="match status" value="1"/>
</dbReference>
<dbReference type="GO" id="GO:0007165">
    <property type="term" value="P:signal transduction"/>
    <property type="evidence" value="ECO:0007669"/>
    <property type="project" value="UniProtKB-KW"/>
</dbReference>
<feature type="domain" description="T-SNARE coiled-coil homology" evidence="8">
    <location>
        <begin position="565"/>
        <end position="627"/>
    </location>
</feature>
<evidence type="ECO:0000313" key="12">
    <source>
        <dbReference type="Proteomes" id="UP000646365"/>
    </source>
</evidence>
<dbReference type="GO" id="GO:0005886">
    <property type="term" value="C:plasma membrane"/>
    <property type="evidence" value="ECO:0007669"/>
    <property type="project" value="UniProtKB-SubCell"/>
</dbReference>
<dbReference type="PANTHER" id="PTHR32089:SF112">
    <property type="entry name" value="LYSOZYME-LIKE PROTEIN-RELATED"/>
    <property type="match status" value="1"/>
</dbReference>
<evidence type="ECO:0000259" key="7">
    <source>
        <dbReference type="PROSITE" id="PS50111"/>
    </source>
</evidence>